<name>A0A9W5PCM6_9BACI</name>
<organism evidence="1 2">
    <name type="scientific">Bacillus inaquosorum KCTC 13429</name>
    <dbReference type="NCBI Taxonomy" id="1236548"/>
    <lineage>
        <taxon>Bacteria</taxon>
        <taxon>Bacillati</taxon>
        <taxon>Bacillota</taxon>
        <taxon>Bacilli</taxon>
        <taxon>Bacillales</taxon>
        <taxon>Bacillaceae</taxon>
        <taxon>Bacillus</taxon>
    </lineage>
</organism>
<comment type="caution">
    <text evidence="1">The sequence shown here is derived from an EMBL/GenBank/DDBJ whole genome shotgun (WGS) entry which is preliminary data.</text>
</comment>
<protein>
    <submittedName>
        <fullName evidence="1">Uncharacterized protein</fullName>
    </submittedName>
</protein>
<accession>A0A9W5PCM6</accession>
<dbReference type="AlphaFoldDB" id="A0A9W5PCM6"/>
<keyword evidence="2" id="KW-1185">Reference proteome</keyword>
<proteinExistence type="predicted"/>
<reference evidence="1 2" key="1">
    <citation type="journal article" date="2014" name="Syst. Appl. Microbiol.">
        <title>Genomic insights into the taxonomic status of the three subspecies of Bacillus subtilis.</title>
        <authorList>
            <person name="Yi H."/>
            <person name="Chun J."/>
            <person name="Cha C.J."/>
        </authorList>
    </citation>
    <scope>NUCLEOTIDE SEQUENCE [LARGE SCALE GENOMIC DNA]</scope>
    <source>
        <strain evidence="1 2">KCTC 13429</strain>
    </source>
</reference>
<dbReference type="EMBL" id="AMXN01000004">
    <property type="protein sequence ID" value="ELS60736.1"/>
    <property type="molecule type" value="Genomic_DNA"/>
</dbReference>
<dbReference type="Proteomes" id="UP000011182">
    <property type="component" value="Unassembled WGS sequence"/>
</dbReference>
<evidence type="ECO:0000313" key="1">
    <source>
        <dbReference type="EMBL" id="ELS60736.1"/>
    </source>
</evidence>
<evidence type="ECO:0000313" key="2">
    <source>
        <dbReference type="Proteomes" id="UP000011182"/>
    </source>
</evidence>
<gene>
    <name evidence="1" type="ORF">BSI_21960</name>
</gene>
<sequence length="41" mass="4557">MRTPRLNAAAAVQELLGGKFGKMSTLIITYSNRLIYEARTT</sequence>